<dbReference type="Pfam" id="PF05725">
    <property type="entry name" value="FNIP"/>
    <property type="match status" value="2"/>
</dbReference>
<dbReference type="AlphaFoldDB" id="A0A8J4Q050"/>
<dbReference type="SUPFAM" id="SSF52058">
    <property type="entry name" value="L domain-like"/>
    <property type="match status" value="1"/>
</dbReference>
<comment type="caution">
    <text evidence="2">The sequence shown here is derived from an EMBL/GenBank/DDBJ whole genome shotgun (WGS) entry which is preliminary data.</text>
</comment>
<dbReference type="EMBL" id="AJWJ01000096">
    <property type="protein sequence ID" value="KAF2075522.1"/>
    <property type="molecule type" value="Genomic_DNA"/>
</dbReference>
<dbReference type="OrthoDB" id="10394449at2759"/>
<evidence type="ECO:0000313" key="2">
    <source>
        <dbReference type="EMBL" id="KAF2075522.1"/>
    </source>
</evidence>
<protein>
    <submittedName>
        <fullName evidence="2">Uncharacterized protein</fullName>
    </submittedName>
</protein>
<dbReference type="PANTHER" id="PTHR32134:SF169">
    <property type="entry name" value="FNIP REPEAT-CONTAINING PROTEIN-RELATED"/>
    <property type="match status" value="1"/>
</dbReference>
<evidence type="ECO:0000256" key="1">
    <source>
        <dbReference type="ARBA" id="ARBA00022737"/>
    </source>
</evidence>
<dbReference type="InterPro" id="IPR008615">
    <property type="entry name" value="FNIP"/>
</dbReference>
<keyword evidence="1" id="KW-0677">Repeat</keyword>
<gene>
    <name evidence="2" type="ORF">CYY_003163</name>
</gene>
<evidence type="ECO:0000313" key="3">
    <source>
        <dbReference type="Proteomes" id="UP000695562"/>
    </source>
</evidence>
<dbReference type="InterPro" id="IPR051251">
    <property type="entry name" value="STK_FNIP-Repeat"/>
</dbReference>
<proteinExistence type="predicted"/>
<reference evidence="2" key="1">
    <citation type="submission" date="2020-01" db="EMBL/GenBank/DDBJ databases">
        <title>Development of genomics and gene disruption for Polysphondylium violaceum indicates a role for the polyketide synthase stlB in stalk morphogenesis.</title>
        <authorList>
            <person name="Narita B."/>
            <person name="Kawabe Y."/>
            <person name="Kin K."/>
            <person name="Saito T."/>
            <person name="Gibbs R."/>
            <person name="Kuspa A."/>
            <person name="Muzny D."/>
            <person name="Queller D."/>
            <person name="Richards S."/>
            <person name="Strassman J."/>
            <person name="Sucgang R."/>
            <person name="Worley K."/>
            <person name="Schaap P."/>
        </authorList>
    </citation>
    <scope>NUCLEOTIDE SEQUENCE</scope>
    <source>
        <strain evidence="2">QSvi11</strain>
    </source>
</reference>
<name>A0A8J4Q050_9MYCE</name>
<dbReference type="Proteomes" id="UP000695562">
    <property type="component" value="Unassembled WGS sequence"/>
</dbReference>
<sequence>MTIDLFYIVFRNPYIRKHIRNNALKGIEIRVDVNDLNSDSVYKHLALLSDHDKLMYNIHTLFSIKKKHNLHEYINHPHRHIISSLFINHYVIDETDYQLKEINFEFSSLGSHITKFEFYLDSNVRVGGQPPETITELCLKRTSSMENRRAFEILDNILSNLPSKLKKLDIPNNFNLGNKYNLPESLVDLNFLSRCSDLKSFNVPGNKVYKSVGASVISKEELNWLFSQTWISNISISGLPYPIGKNMIPPHTRALMVEYPGAEFDVNCLPPSLERLSARSLECTNNEPLSKLFQFSNLKNLYVYDMPKLVQGLLPISLEMLTLSLYNDLLEHSVLPPRLKILDLPRYDKDLGESVLPKSLTQLTLSKFYKRLRANVLPQGLKTLILYEFNNTIEPTALPTSLTSLVMYCFTGSFASITSPLSNLQYLAIHSLTNSISTLLGNIRKIEISFEEIVDQHSLQNITSIQHLILLFMQRSVPLSLPVGLLPPNIKHLSLINISINDANVIPYGCLYLEIKSRNLDTTLLPSSIKHIKYSKGI</sequence>
<accession>A0A8J4Q050</accession>
<organism evidence="2 3">
    <name type="scientific">Polysphondylium violaceum</name>
    <dbReference type="NCBI Taxonomy" id="133409"/>
    <lineage>
        <taxon>Eukaryota</taxon>
        <taxon>Amoebozoa</taxon>
        <taxon>Evosea</taxon>
        <taxon>Eumycetozoa</taxon>
        <taxon>Dictyostelia</taxon>
        <taxon>Dictyosteliales</taxon>
        <taxon>Dictyosteliaceae</taxon>
        <taxon>Polysphondylium</taxon>
    </lineage>
</organism>
<dbReference type="PANTHER" id="PTHR32134">
    <property type="entry name" value="FNIP REPEAT-CONTAINING PROTEIN"/>
    <property type="match status" value="1"/>
</dbReference>
<keyword evidence="3" id="KW-1185">Reference proteome</keyword>